<protein>
    <submittedName>
        <fullName evidence="1">DUF6193 family natural product biosynthesis protein</fullName>
    </submittedName>
</protein>
<sequence length="139" mass="15104">MGSIDAPSASDGAEPGQDDVVEVAWQRLLHREDMDLELVRAAHAEPLLRQLHPSSSHHNLHFSRCTGDWSWDVPFVMHLPGGRYVVVGPSRSQIVGEADTAEEAIALVVGGLPPGCGPAIVGRREELDRLDTVLPNQIF</sequence>
<dbReference type="RefSeq" id="WP_328777364.1">
    <property type="nucleotide sequence ID" value="NZ_CP108057.1"/>
</dbReference>
<reference evidence="1" key="1">
    <citation type="submission" date="2022-10" db="EMBL/GenBank/DDBJ databases">
        <title>The complete genomes of actinobacterial strains from the NBC collection.</title>
        <authorList>
            <person name="Joergensen T.S."/>
            <person name="Alvarez Arevalo M."/>
            <person name="Sterndorff E.B."/>
            <person name="Faurdal D."/>
            <person name="Vuksanovic O."/>
            <person name="Mourched A.-S."/>
            <person name="Charusanti P."/>
            <person name="Shaw S."/>
            <person name="Blin K."/>
            <person name="Weber T."/>
        </authorList>
    </citation>
    <scope>NUCLEOTIDE SEQUENCE</scope>
    <source>
        <strain evidence="1">NBC_00283</strain>
    </source>
</reference>
<dbReference type="InterPro" id="IPR045682">
    <property type="entry name" value="DUF6193"/>
</dbReference>
<proteinExistence type="predicted"/>
<organism evidence="1 2">
    <name type="scientific">Streptomyces goshikiensis</name>
    <dbReference type="NCBI Taxonomy" id="1942"/>
    <lineage>
        <taxon>Bacteria</taxon>
        <taxon>Bacillati</taxon>
        <taxon>Actinomycetota</taxon>
        <taxon>Actinomycetes</taxon>
        <taxon>Kitasatosporales</taxon>
        <taxon>Streptomycetaceae</taxon>
        <taxon>Streptomyces</taxon>
    </lineage>
</organism>
<evidence type="ECO:0000313" key="2">
    <source>
        <dbReference type="Proteomes" id="UP001432075"/>
    </source>
</evidence>
<name>A0ABZ1RV77_9ACTN</name>
<evidence type="ECO:0000313" key="1">
    <source>
        <dbReference type="EMBL" id="WUO50606.1"/>
    </source>
</evidence>
<dbReference type="Proteomes" id="UP001432075">
    <property type="component" value="Chromosome"/>
</dbReference>
<dbReference type="Pfam" id="PF19692">
    <property type="entry name" value="DUF6193"/>
    <property type="match status" value="1"/>
</dbReference>
<gene>
    <name evidence="1" type="ORF">OHU17_34840</name>
</gene>
<accession>A0ABZ1RV77</accession>
<dbReference type="EMBL" id="CP108057">
    <property type="protein sequence ID" value="WUO50606.1"/>
    <property type="molecule type" value="Genomic_DNA"/>
</dbReference>
<keyword evidence="2" id="KW-1185">Reference proteome</keyword>